<dbReference type="EMBL" id="JAGFBR010000012">
    <property type="protein sequence ID" value="KAH0458360.1"/>
    <property type="molecule type" value="Genomic_DNA"/>
</dbReference>
<evidence type="ECO:0000313" key="7">
    <source>
        <dbReference type="Proteomes" id="UP000775213"/>
    </source>
</evidence>
<organism evidence="6 7">
    <name type="scientific">Dendrobium chrysotoxum</name>
    <name type="common">Orchid</name>
    <dbReference type="NCBI Taxonomy" id="161865"/>
    <lineage>
        <taxon>Eukaryota</taxon>
        <taxon>Viridiplantae</taxon>
        <taxon>Streptophyta</taxon>
        <taxon>Embryophyta</taxon>
        <taxon>Tracheophyta</taxon>
        <taxon>Spermatophyta</taxon>
        <taxon>Magnoliopsida</taxon>
        <taxon>Liliopsida</taxon>
        <taxon>Asparagales</taxon>
        <taxon>Orchidaceae</taxon>
        <taxon>Epidendroideae</taxon>
        <taxon>Malaxideae</taxon>
        <taxon>Dendrobiinae</taxon>
        <taxon>Dendrobium</taxon>
    </lineage>
</organism>
<evidence type="ECO:0000256" key="1">
    <source>
        <dbReference type="ARBA" id="ARBA00004123"/>
    </source>
</evidence>
<feature type="region of interest" description="Disordered" evidence="5">
    <location>
        <begin position="53"/>
        <end position="83"/>
    </location>
</feature>
<evidence type="ECO:0008006" key="8">
    <source>
        <dbReference type="Google" id="ProtNLM"/>
    </source>
</evidence>
<name>A0AAV7GSY8_DENCH</name>
<dbReference type="Gene3D" id="2.130.10.10">
    <property type="entry name" value="YVTN repeat-like/Quinoprotein amine dehydrogenase"/>
    <property type="match status" value="1"/>
</dbReference>
<sequence>MAGSGDLQLYRYPQSKSVDAVRWLHPLSAFDRFIATALYDTDDASSSVEIHSLNLNSDPENPNRSKPLLRPRSNWPSPSRISSLRTSEIPQKHVVAALSTFAGYVHFLFMDPIDVSVELELSTDEDQPLHNASVSVVDLQDGGHECLSVGEDGRVNVVSVGEGRLDTQLVHDNRGLVSYTAVKWASQAEFATGGFGFGLQWWDQRKPGGLVSQLKGNWAQGNVTGIVHSIDIHPSRKHISVVGGSSGTVFAWDLRWQQQPILLSGVGVAGQSTFESEIWEIQYDIHAQSSSISSTSSTKILPVMFCSEDGILGVIEQGKPPIELLTEACAINSLDIDPQNPSDIICGLEWESIGILMRPKEAAALVY</sequence>
<keyword evidence="7" id="KW-1185">Reference proteome</keyword>
<dbReference type="PANTHER" id="PTHR22652:SF0">
    <property type="entry name" value="NUCLEOPORIN NUP43"/>
    <property type="match status" value="1"/>
</dbReference>
<evidence type="ECO:0000256" key="4">
    <source>
        <dbReference type="ARBA" id="ARBA00023242"/>
    </source>
</evidence>
<dbReference type="GO" id="GO:0031080">
    <property type="term" value="C:nuclear pore outer ring"/>
    <property type="evidence" value="ECO:0007669"/>
    <property type="project" value="TreeGrafter"/>
</dbReference>
<evidence type="ECO:0000256" key="2">
    <source>
        <dbReference type="ARBA" id="ARBA00022574"/>
    </source>
</evidence>
<feature type="compositionally biased region" description="Polar residues" evidence="5">
    <location>
        <begin position="53"/>
        <end position="64"/>
    </location>
</feature>
<comment type="caution">
    <text evidence="6">The sequence shown here is derived from an EMBL/GenBank/DDBJ whole genome shotgun (WGS) entry which is preliminary data.</text>
</comment>
<dbReference type="AlphaFoldDB" id="A0AAV7GSY8"/>
<protein>
    <recommendedName>
        <fullName evidence="8">Nuclear pore complex protein NUP43</fullName>
    </recommendedName>
</protein>
<evidence type="ECO:0000256" key="3">
    <source>
        <dbReference type="ARBA" id="ARBA00022737"/>
    </source>
</evidence>
<reference evidence="6 7" key="1">
    <citation type="journal article" date="2021" name="Hortic Res">
        <title>Chromosome-scale assembly of the Dendrobium chrysotoxum genome enhances the understanding of orchid evolution.</title>
        <authorList>
            <person name="Zhang Y."/>
            <person name="Zhang G.Q."/>
            <person name="Zhang D."/>
            <person name="Liu X.D."/>
            <person name="Xu X.Y."/>
            <person name="Sun W.H."/>
            <person name="Yu X."/>
            <person name="Zhu X."/>
            <person name="Wang Z.W."/>
            <person name="Zhao X."/>
            <person name="Zhong W.Y."/>
            <person name="Chen H."/>
            <person name="Yin W.L."/>
            <person name="Huang T."/>
            <person name="Niu S.C."/>
            <person name="Liu Z.J."/>
        </authorList>
    </citation>
    <scope>NUCLEOTIDE SEQUENCE [LARGE SCALE GENOMIC DNA]</scope>
    <source>
        <strain evidence="6">Lindl</strain>
    </source>
</reference>
<gene>
    <name evidence="6" type="ORF">IEQ34_013675</name>
</gene>
<keyword evidence="2" id="KW-0853">WD repeat</keyword>
<dbReference type="Proteomes" id="UP000775213">
    <property type="component" value="Unassembled WGS sequence"/>
</dbReference>
<keyword evidence="3" id="KW-0677">Repeat</keyword>
<accession>A0AAV7GSY8</accession>
<proteinExistence type="predicted"/>
<keyword evidence="4" id="KW-0539">Nucleus</keyword>
<comment type="subcellular location">
    <subcellularLocation>
        <location evidence="1">Nucleus</location>
    </subcellularLocation>
</comment>
<dbReference type="InterPro" id="IPR036322">
    <property type="entry name" value="WD40_repeat_dom_sf"/>
</dbReference>
<dbReference type="FunFam" id="2.130.10.10:FF:000683">
    <property type="entry name" value="WD-40 repeat protein family"/>
    <property type="match status" value="1"/>
</dbReference>
<evidence type="ECO:0000256" key="5">
    <source>
        <dbReference type="SAM" id="MobiDB-lite"/>
    </source>
</evidence>
<dbReference type="InterPro" id="IPR015943">
    <property type="entry name" value="WD40/YVTN_repeat-like_dom_sf"/>
</dbReference>
<feature type="compositionally biased region" description="Polar residues" evidence="5">
    <location>
        <begin position="74"/>
        <end position="83"/>
    </location>
</feature>
<evidence type="ECO:0000313" key="6">
    <source>
        <dbReference type="EMBL" id="KAH0458360.1"/>
    </source>
</evidence>
<dbReference type="PANTHER" id="PTHR22652">
    <property type="entry name" value="NUCLEOPORIN NUP43"/>
    <property type="match status" value="1"/>
</dbReference>
<dbReference type="SUPFAM" id="SSF50978">
    <property type="entry name" value="WD40 repeat-like"/>
    <property type="match status" value="1"/>
</dbReference>